<evidence type="ECO:0000256" key="3">
    <source>
        <dbReference type="ARBA" id="ARBA00022448"/>
    </source>
</evidence>
<proteinExistence type="inferred from homology"/>
<dbReference type="InterPro" id="IPR045863">
    <property type="entry name" value="CorA_TM1_TM2"/>
</dbReference>
<reference evidence="14 15" key="1">
    <citation type="submission" date="2016-11" db="EMBL/GenBank/DDBJ databases">
        <authorList>
            <person name="Jaros S."/>
            <person name="Januszkiewicz K."/>
            <person name="Wedrychowicz H."/>
        </authorList>
    </citation>
    <scope>NUCLEOTIDE SEQUENCE [LARGE SCALE GENOMIC DNA]</scope>
    <source>
        <strain evidence="14 15">Y1</strain>
    </source>
</reference>
<feature type="coiled-coil region" evidence="12">
    <location>
        <begin position="139"/>
        <end position="195"/>
    </location>
</feature>
<dbReference type="GO" id="GO:0000287">
    <property type="term" value="F:magnesium ion binding"/>
    <property type="evidence" value="ECO:0007669"/>
    <property type="project" value="TreeGrafter"/>
</dbReference>
<evidence type="ECO:0000313" key="14">
    <source>
        <dbReference type="EMBL" id="SHM45511.1"/>
    </source>
</evidence>
<name>A0A1M7IXU1_RUMFL</name>
<feature type="transmembrane region" description="Helical" evidence="13">
    <location>
        <begin position="244"/>
        <end position="267"/>
    </location>
</feature>
<keyword evidence="3" id="KW-0813">Transport</keyword>
<dbReference type="OrthoDB" id="9803416at2"/>
<dbReference type="Proteomes" id="UP000184394">
    <property type="component" value="Unassembled WGS sequence"/>
</dbReference>
<evidence type="ECO:0000256" key="11">
    <source>
        <dbReference type="ARBA" id="ARBA00045497"/>
    </source>
</evidence>
<evidence type="ECO:0000313" key="15">
    <source>
        <dbReference type="Proteomes" id="UP000184394"/>
    </source>
</evidence>
<evidence type="ECO:0000256" key="12">
    <source>
        <dbReference type="SAM" id="Coils"/>
    </source>
</evidence>
<keyword evidence="7 13" id="KW-1133">Transmembrane helix</keyword>
<protein>
    <submittedName>
        <fullName evidence="14">Magnesium transporter</fullName>
    </submittedName>
</protein>
<comment type="function">
    <text evidence="11">Mediates influx of magnesium ions. Alternates between open and closed states. Activated by low cytoplasmic Mg(2+) levels. Inactive when cytoplasmic Mg(2+) levels are high.</text>
</comment>
<evidence type="ECO:0000256" key="4">
    <source>
        <dbReference type="ARBA" id="ARBA00022475"/>
    </source>
</evidence>
<comment type="catalytic activity">
    <reaction evidence="10">
        <text>Mg(2+)(in) = Mg(2+)(out)</text>
        <dbReference type="Rhea" id="RHEA:29827"/>
        <dbReference type="ChEBI" id="CHEBI:18420"/>
    </reaction>
</comment>
<evidence type="ECO:0000256" key="1">
    <source>
        <dbReference type="ARBA" id="ARBA00004651"/>
    </source>
</evidence>
<sequence length="305" mass="35933">MFYLIKDTLEKCKNLRPKDSKAKYVAVLSTEEWLSNSSKFDMGIDLEVSTSEIHSTKAEVNYDSLTGTFSIPDRYNIAEKKNNFAFALDEKGVVFIDDSGTVEEIIKEVVKSKRWTNPSLERFIYDFLEQIIYIDQSILARYDAELDEMEDKILAGEEENYPKRLSEIRSDLRDMRIHYEQLEDLGQELEENENNFFAHENLRYFHLFTQRIARLHDTTAALRDYTAQIRELYQSQLDIKQNRIMTILTIVTTIFMPLTLIAGWYGMNFKYMPELEFKASYPIVILISVIIVIVSLIFFRKKKWL</sequence>
<dbReference type="InterPro" id="IPR002523">
    <property type="entry name" value="MgTranspt_CorA/ZnTranspt_ZntB"/>
</dbReference>
<keyword evidence="6" id="KW-0460">Magnesium</keyword>
<dbReference type="EMBL" id="FRCT01000005">
    <property type="protein sequence ID" value="SHM45511.1"/>
    <property type="molecule type" value="Genomic_DNA"/>
</dbReference>
<dbReference type="CDD" id="cd12826">
    <property type="entry name" value="EcCorA_ZntB-like_u1"/>
    <property type="match status" value="1"/>
</dbReference>
<dbReference type="GO" id="GO:0050897">
    <property type="term" value="F:cobalt ion binding"/>
    <property type="evidence" value="ECO:0007669"/>
    <property type="project" value="TreeGrafter"/>
</dbReference>
<evidence type="ECO:0000256" key="8">
    <source>
        <dbReference type="ARBA" id="ARBA00023065"/>
    </source>
</evidence>
<keyword evidence="4" id="KW-1003">Cell membrane</keyword>
<dbReference type="GO" id="GO:0015095">
    <property type="term" value="F:magnesium ion transmembrane transporter activity"/>
    <property type="evidence" value="ECO:0007669"/>
    <property type="project" value="TreeGrafter"/>
</dbReference>
<evidence type="ECO:0000256" key="13">
    <source>
        <dbReference type="SAM" id="Phobius"/>
    </source>
</evidence>
<keyword evidence="8" id="KW-0406">Ion transport</keyword>
<keyword evidence="12" id="KW-0175">Coiled coil</keyword>
<dbReference type="SUPFAM" id="SSF143865">
    <property type="entry name" value="CorA soluble domain-like"/>
    <property type="match status" value="1"/>
</dbReference>
<evidence type="ECO:0000256" key="7">
    <source>
        <dbReference type="ARBA" id="ARBA00022989"/>
    </source>
</evidence>
<dbReference type="PANTHER" id="PTHR46494:SF1">
    <property type="entry name" value="CORA FAMILY METAL ION TRANSPORTER (EUROFUNG)"/>
    <property type="match status" value="1"/>
</dbReference>
<dbReference type="AlphaFoldDB" id="A0A1M7IXU1"/>
<accession>A0A1M7IXU1</accession>
<comment type="similarity">
    <text evidence="2">Belongs to the CorA metal ion transporter (MIT) (TC 1.A.35) family.</text>
</comment>
<keyword evidence="9 13" id="KW-0472">Membrane</keyword>
<dbReference type="Pfam" id="PF01544">
    <property type="entry name" value="CorA"/>
    <property type="match status" value="1"/>
</dbReference>
<feature type="transmembrane region" description="Helical" evidence="13">
    <location>
        <begin position="279"/>
        <end position="299"/>
    </location>
</feature>
<dbReference type="GO" id="GO:0015087">
    <property type="term" value="F:cobalt ion transmembrane transporter activity"/>
    <property type="evidence" value="ECO:0007669"/>
    <property type="project" value="TreeGrafter"/>
</dbReference>
<organism evidence="14 15">
    <name type="scientific">Ruminococcus flavefaciens</name>
    <dbReference type="NCBI Taxonomy" id="1265"/>
    <lineage>
        <taxon>Bacteria</taxon>
        <taxon>Bacillati</taxon>
        <taxon>Bacillota</taxon>
        <taxon>Clostridia</taxon>
        <taxon>Eubacteriales</taxon>
        <taxon>Oscillospiraceae</taxon>
        <taxon>Ruminococcus</taxon>
    </lineage>
</organism>
<comment type="subcellular location">
    <subcellularLocation>
        <location evidence="1">Cell membrane</location>
        <topology evidence="1">Multi-pass membrane protein</topology>
    </subcellularLocation>
</comment>
<dbReference type="PANTHER" id="PTHR46494">
    <property type="entry name" value="CORA FAMILY METAL ION TRANSPORTER (EUROFUNG)"/>
    <property type="match status" value="1"/>
</dbReference>
<dbReference type="FunFam" id="1.20.58.340:FF:000004">
    <property type="entry name" value="Magnesium transport protein CorA"/>
    <property type="match status" value="1"/>
</dbReference>
<evidence type="ECO:0000256" key="10">
    <source>
        <dbReference type="ARBA" id="ARBA00034269"/>
    </source>
</evidence>
<evidence type="ECO:0000256" key="9">
    <source>
        <dbReference type="ARBA" id="ARBA00023136"/>
    </source>
</evidence>
<dbReference type="InterPro" id="IPR045861">
    <property type="entry name" value="CorA_cytoplasmic_dom"/>
</dbReference>
<dbReference type="Gene3D" id="1.20.58.340">
    <property type="entry name" value="Magnesium transport protein CorA, transmembrane region"/>
    <property type="match status" value="2"/>
</dbReference>
<evidence type="ECO:0000256" key="2">
    <source>
        <dbReference type="ARBA" id="ARBA00009765"/>
    </source>
</evidence>
<keyword evidence="5 13" id="KW-0812">Transmembrane</keyword>
<gene>
    <name evidence="14" type="ORF">SAMN04487860_10510</name>
</gene>
<dbReference type="SUPFAM" id="SSF144083">
    <property type="entry name" value="Magnesium transport protein CorA, transmembrane region"/>
    <property type="match status" value="1"/>
</dbReference>
<evidence type="ECO:0000256" key="6">
    <source>
        <dbReference type="ARBA" id="ARBA00022842"/>
    </source>
</evidence>
<dbReference type="RefSeq" id="WP_072949997.1">
    <property type="nucleotide sequence ID" value="NZ_FRCT01000005.1"/>
</dbReference>
<evidence type="ECO:0000256" key="5">
    <source>
        <dbReference type="ARBA" id="ARBA00022692"/>
    </source>
</evidence>
<dbReference type="GO" id="GO:0005886">
    <property type="term" value="C:plasma membrane"/>
    <property type="evidence" value="ECO:0007669"/>
    <property type="project" value="UniProtKB-SubCell"/>
</dbReference>